<name>A0A6J7HXK6_9ZZZZ</name>
<keyword evidence="2" id="KW-1003">Cell membrane</keyword>
<feature type="transmembrane region" description="Helical" evidence="7">
    <location>
        <begin position="57"/>
        <end position="77"/>
    </location>
</feature>
<evidence type="ECO:0000313" key="9">
    <source>
        <dbReference type="EMBL" id="CAB4721004.1"/>
    </source>
</evidence>
<evidence type="ECO:0000256" key="3">
    <source>
        <dbReference type="ARBA" id="ARBA00022692"/>
    </source>
</evidence>
<evidence type="ECO:0000313" key="11">
    <source>
        <dbReference type="EMBL" id="CAB4921879.1"/>
    </source>
</evidence>
<dbReference type="EMBL" id="CAEZYF010000007">
    <property type="protein sequence ID" value="CAB4721004.1"/>
    <property type="molecule type" value="Genomic_DNA"/>
</dbReference>
<dbReference type="Pfam" id="PF03626">
    <property type="entry name" value="COX4_pro"/>
    <property type="match status" value="1"/>
</dbReference>
<keyword evidence="4 7" id="KW-1133">Transmembrane helix</keyword>
<keyword evidence="3 7" id="KW-0812">Transmembrane</keyword>
<dbReference type="EMBL" id="CAFAAV010000107">
    <property type="protein sequence ID" value="CAB4822431.1"/>
    <property type="molecule type" value="Genomic_DNA"/>
</dbReference>
<evidence type="ECO:0000313" key="8">
    <source>
        <dbReference type="EMBL" id="CAB4363139.1"/>
    </source>
</evidence>
<evidence type="ECO:0000256" key="4">
    <source>
        <dbReference type="ARBA" id="ARBA00022989"/>
    </source>
</evidence>
<comment type="subcellular location">
    <subcellularLocation>
        <location evidence="1">Cell membrane</location>
        <topology evidence="1">Multi-pass membrane protein</topology>
    </subcellularLocation>
</comment>
<evidence type="ECO:0000256" key="7">
    <source>
        <dbReference type="SAM" id="Phobius"/>
    </source>
</evidence>
<dbReference type="AlphaFoldDB" id="A0A6J7HXK6"/>
<dbReference type="EMBL" id="CAFBMT010000004">
    <property type="protein sequence ID" value="CAB4921879.1"/>
    <property type="molecule type" value="Genomic_DNA"/>
</dbReference>
<evidence type="ECO:0000313" key="12">
    <source>
        <dbReference type="EMBL" id="CAB4998728.1"/>
    </source>
</evidence>
<dbReference type="EMBL" id="CAFBOL010000058">
    <property type="protein sequence ID" value="CAB4998728.1"/>
    <property type="molecule type" value="Genomic_DNA"/>
</dbReference>
<dbReference type="InterPro" id="IPR005171">
    <property type="entry name" value="Cyt_c_oxidase_su4_prok"/>
</dbReference>
<gene>
    <name evidence="9" type="ORF">UFOPK2656_01336</name>
    <name evidence="10" type="ORF">UFOPK3099_01467</name>
    <name evidence="11" type="ORF">UFOPK3651_00907</name>
    <name evidence="12" type="ORF">UFOPK3931_01988</name>
    <name evidence="8" type="ORF">UFOPK4189_00918</name>
</gene>
<evidence type="ECO:0000256" key="2">
    <source>
        <dbReference type="ARBA" id="ARBA00022475"/>
    </source>
</evidence>
<protein>
    <submittedName>
        <fullName evidence="11">Unannotated protein</fullName>
    </submittedName>
</protein>
<feature type="transmembrane region" description="Helical" evidence="7">
    <location>
        <begin position="89"/>
        <end position="113"/>
    </location>
</feature>
<accession>A0A6J7HXK6</accession>
<reference evidence="11" key="1">
    <citation type="submission" date="2020-05" db="EMBL/GenBank/DDBJ databases">
        <authorList>
            <person name="Chiriac C."/>
            <person name="Salcher M."/>
            <person name="Ghai R."/>
            <person name="Kavagutti S V."/>
        </authorList>
    </citation>
    <scope>NUCLEOTIDE SEQUENCE</scope>
</reference>
<evidence type="ECO:0000256" key="6">
    <source>
        <dbReference type="SAM" id="MobiDB-lite"/>
    </source>
</evidence>
<sequence length="114" mass="12986">MSAVTEHAEQDEHAGHHAHGGEEPHVPKDSYFIKVALWLALLTALETSTYWIHLGGFATPALLIMMTIKFFMIVMIFMHLKFDNKLFSLMFYIGLGLAIFVYCVALSTFQFFAR</sequence>
<evidence type="ECO:0000256" key="5">
    <source>
        <dbReference type="ARBA" id="ARBA00023136"/>
    </source>
</evidence>
<dbReference type="GO" id="GO:0005886">
    <property type="term" value="C:plasma membrane"/>
    <property type="evidence" value="ECO:0007669"/>
    <property type="project" value="UniProtKB-SubCell"/>
</dbReference>
<proteinExistence type="predicted"/>
<keyword evidence="5 7" id="KW-0472">Membrane</keyword>
<feature type="region of interest" description="Disordered" evidence="6">
    <location>
        <begin position="1"/>
        <end position="23"/>
    </location>
</feature>
<evidence type="ECO:0000256" key="1">
    <source>
        <dbReference type="ARBA" id="ARBA00004651"/>
    </source>
</evidence>
<evidence type="ECO:0000313" key="10">
    <source>
        <dbReference type="EMBL" id="CAB4822431.1"/>
    </source>
</evidence>
<dbReference type="EMBL" id="CAESGF010000004">
    <property type="protein sequence ID" value="CAB4363139.1"/>
    <property type="molecule type" value="Genomic_DNA"/>
</dbReference>
<organism evidence="11">
    <name type="scientific">freshwater metagenome</name>
    <dbReference type="NCBI Taxonomy" id="449393"/>
    <lineage>
        <taxon>unclassified sequences</taxon>
        <taxon>metagenomes</taxon>
        <taxon>ecological metagenomes</taxon>
    </lineage>
</organism>